<dbReference type="OrthoDB" id="1317966at2"/>
<name>A0A365P3T8_9FLAO</name>
<dbReference type="AlphaFoldDB" id="A0A365P3T8"/>
<gene>
    <name evidence="1" type="ORF">DPN68_04775</name>
</gene>
<proteinExistence type="predicted"/>
<evidence type="ECO:0000313" key="1">
    <source>
        <dbReference type="EMBL" id="RBA29077.1"/>
    </source>
</evidence>
<reference evidence="1 2" key="1">
    <citation type="submission" date="2018-06" db="EMBL/GenBank/DDBJ databases">
        <title>Flavobacterium tibetense sp. nov., isolated from a wetland YonghuCo on Tibetan Plateau.</title>
        <authorList>
            <person name="Xing P."/>
            <person name="Phurbu D."/>
            <person name="Lu H."/>
        </authorList>
    </citation>
    <scope>NUCLEOTIDE SEQUENCE [LARGE SCALE GENOMIC DNA]</scope>
    <source>
        <strain evidence="1 2">YH5</strain>
    </source>
</reference>
<organism evidence="1 2">
    <name type="scientific">Flavobacterium tibetense</name>
    <dbReference type="NCBI Taxonomy" id="2233533"/>
    <lineage>
        <taxon>Bacteria</taxon>
        <taxon>Pseudomonadati</taxon>
        <taxon>Bacteroidota</taxon>
        <taxon>Flavobacteriia</taxon>
        <taxon>Flavobacteriales</taxon>
        <taxon>Flavobacteriaceae</taxon>
        <taxon>Flavobacterium</taxon>
    </lineage>
</organism>
<evidence type="ECO:0000313" key="2">
    <source>
        <dbReference type="Proteomes" id="UP000253319"/>
    </source>
</evidence>
<accession>A0A365P3T8</accession>
<dbReference type="Proteomes" id="UP000253319">
    <property type="component" value="Unassembled WGS sequence"/>
</dbReference>
<dbReference type="EMBL" id="QLST01000004">
    <property type="protein sequence ID" value="RBA29077.1"/>
    <property type="molecule type" value="Genomic_DNA"/>
</dbReference>
<comment type="caution">
    <text evidence="1">The sequence shown here is derived from an EMBL/GenBank/DDBJ whole genome shotgun (WGS) entry which is preliminary data.</text>
</comment>
<dbReference type="RefSeq" id="WP_113988507.1">
    <property type="nucleotide sequence ID" value="NZ_QLST01000004.1"/>
</dbReference>
<keyword evidence="2" id="KW-1185">Reference proteome</keyword>
<protein>
    <submittedName>
        <fullName evidence="1">Uncharacterized protein</fullName>
    </submittedName>
</protein>
<sequence length="295" mass="34584">MLPESLKFYYDLAFNESQDILLSDFLNNTELLEKGFDYIPDNDCYLLTNLIEAGEKFELHVVSIDRNDFAKNKLKVYKNQLFDYLYTNNFCLIDDEKNKFFNNIFDEIYLIFKKINISSNKNQAIIQKEINEVVEEIYSLYGDVSKTHKLFRSLLLNRASANTSKTYFGLKPDIKKSFLVELYDLCVDLFLIDDTSLTEDSFIEVFSCTKPSSSAHIQFVEKNYPIVVLLEGIQPFFENLNFMTIEKSQMFSNKQHKLLASNDMYAVKSRNKNNQDPLIEEINERIEELKSTHLK</sequence>